<dbReference type="RefSeq" id="WP_138224878.1">
    <property type="nucleotide sequence ID" value="NZ_CP040396.1"/>
</dbReference>
<evidence type="ECO:0000256" key="1">
    <source>
        <dbReference type="SAM" id="SignalP"/>
    </source>
</evidence>
<evidence type="ECO:0000313" key="2">
    <source>
        <dbReference type="EMBL" id="QCT01815.1"/>
    </source>
</evidence>
<keyword evidence="3" id="KW-1185">Reference proteome</keyword>
<dbReference type="EMBL" id="CP040396">
    <property type="protein sequence ID" value="QCT01815.1"/>
    <property type="molecule type" value="Genomic_DNA"/>
</dbReference>
<gene>
    <name evidence="2" type="ORF">E6C60_1097</name>
</gene>
<dbReference type="Proteomes" id="UP000300879">
    <property type="component" value="Chromosome"/>
</dbReference>
<feature type="signal peptide" evidence="1">
    <location>
        <begin position="1"/>
        <end position="25"/>
    </location>
</feature>
<dbReference type="InterPro" id="IPR027304">
    <property type="entry name" value="Trigger_fact/SurA_dom_sf"/>
</dbReference>
<keyword evidence="1" id="KW-0732">Signal</keyword>
<sequence length="227" mass="26078">MKKKYLLVPAAGVCALAMMLSMVSASSNNSNSKLISQSFDEMKVTIDKIDKISAVQNQNLASFDTLKVDVEDFIFYKANAQLVAKLKSTEVPSDQYLIDNMLKDKLTAYEAIQQGITVSDEEVQKEIDFQRDVFENQMDLSSPEVQDIYDMMKNRIRITGLSEEEFWKADFVKQGYKDALLEGKLMNSLRGDDRTFETIEDFQKYKEELLTKYKDKVRLNLDVLNNI</sequence>
<proteinExistence type="predicted"/>
<feature type="chain" id="PRO_5020420453" description="SurA N-terminal domain-containing protein" evidence="1">
    <location>
        <begin position="26"/>
        <end position="227"/>
    </location>
</feature>
<evidence type="ECO:0000313" key="3">
    <source>
        <dbReference type="Proteomes" id="UP000300879"/>
    </source>
</evidence>
<reference evidence="2 3" key="1">
    <citation type="submission" date="2019-05" db="EMBL/GenBank/DDBJ databases">
        <authorList>
            <person name="Chen C."/>
        </authorList>
    </citation>
    <scope>NUCLEOTIDE SEQUENCE [LARGE SCALE GENOMIC DNA]</scope>
    <source>
        <strain evidence="2 3">HB172198</strain>
    </source>
</reference>
<organism evidence="2 3">
    <name type="scientific">Paenibacillus algicola</name>
    <dbReference type="NCBI Taxonomy" id="2565926"/>
    <lineage>
        <taxon>Bacteria</taxon>
        <taxon>Bacillati</taxon>
        <taxon>Bacillota</taxon>
        <taxon>Bacilli</taxon>
        <taxon>Bacillales</taxon>
        <taxon>Paenibacillaceae</taxon>
        <taxon>Paenibacillus</taxon>
    </lineage>
</organism>
<name>A0A4P8XHH9_9BACL</name>
<accession>A0A4P8XHH9</accession>
<dbReference type="KEGG" id="palo:E6C60_1097"/>
<protein>
    <recommendedName>
        <fullName evidence="4">SurA N-terminal domain-containing protein</fullName>
    </recommendedName>
</protein>
<dbReference type="AlphaFoldDB" id="A0A4P8XHH9"/>
<evidence type="ECO:0008006" key="4">
    <source>
        <dbReference type="Google" id="ProtNLM"/>
    </source>
</evidence>
<dbReference type="OrthoDB" id="2660811at2"/>
<dbReference type="SUPFAM" id="SSF109998">
    <property type="entry name" value="Triger factor/SurA peptide-binding domain-like"/>
    <property type="match status" value="1"/>
</dbReference>